<organism evidence="1 2">
    <name type="scientific">Ricinus communis</name>
    <name type="common">Castor bean</name>
    <dbReference type="NCBI Taxonomy" id="3988"/>
    <lineage>
        <taxon>Eukaryota</taxon>
        <taxon>Viridiplantae</taxon>
        <taxon>Streptophyta</taxon>
        <taxon>Embryophyta</taxon>
        <taxon>Tracheophyta</taxon>
        <taxon>Spermatophyta</taxon>
        <taxon>Magnoliopsida</taxon>
        <taxon>eudicotyledons</taxon>
        <taxon>Gunneridae</taxon>
        <taxon>Pentapetalae</taxon>
        <taxon>rosids</taxon>
        <taxon>fabids</taxon>
        <taxon>Malpighiales</taxon>
        <taxon>Euphorbiaceae</taxon>
        <taxon>Acalyphoideae</taxon>
        <taxon>Acalypheae</taxon>
        <taxon>Ricinus</taxon>
    </lineage>
</organism>
<evidence type="ECO:0000313" key="2">
    <source>
        <dbReference type="Proteomes" id="UP000008311"/>
    </source>
</evidence>
<gene>
    <name evidence="1" type="ORF">RCOM_1668060</name>
</gene>
<evidence type="ECO:0000313" key="1">
    <source>
        <dbReference type="EMBL" id="EEF47897.1"/>
    </source>
</evidence>
<keyword evidence="2" id="KW-1185">Reference proteome</keyword>
<sequence length="72" mass="7862">MEITLFCLIRPKYLTALEAEGALVANLEGGLGLDTFAFGREGVTTSLLDVFKSHRSSSILQFFLGREIGDKP</sequence>
<dbReference type="Proteomes" id="UP000008311">
    <property type="component" value="Unassembled WGS sequence"/>
</dbReference>
<dbReference type="EMBL" id="EQ973787">
    <property type="protein sequence ID" value="EEF47897.1"/>
    <property type="molecule type" value="Genomic_DNA"/>
</dbReference>
<dbReference type="InParanoid" id="B9RL78"/>
<accession>B9RL78</accession>
<protein>
    <submittedName>
        <fullName evidence="1">Uncharacterized protein</fullName>
    </submittedName>
</protein>
<dbReference type="AlphaFoldDB" id="B9RL78"/>
<name>B9RL78_RICCO</name>
<proteinExistence type="predicted"/>
<reference evidence="2" key="1">
    <citation type="journal article" date="2010" name="Nat. Biotechnol.">
        <title>Draft genome sequence of the oilseed species Ricinus communis.</title>
        <authorList>
            <person name="Chan A.P."/>
            <person name="Crabtree J."/>
            <person name="Zhao Q."/>
            <person name="Lorenzi H."/>
            <person name="Orvis J."/>
            <person name="Puiu D."/>
            <person name="Melake-Berhan A."/>
            <person name="Jones K.M."/>
            <person name="Redman J."/>
            <person name="Chen G."/>
            <person name="Cahoon E.B."/>
            <person name="Gedil M."/>
            <person name="Stanke M."/>
            <person name="Haas B.J."/>
            <person name="Wortman J.R."/>
            <person name="Fraser-Liggett C.M."/>
            <person name="Ravel J."/>
            <person name="Rabinowicz P.D."/>
        </authorList>
    </citation>
    <scope>NUCLEOTIDE SEQUENCE [LARGE SCALE GENOMIC DNA]</scope>
    <source>
        <strain evidence="2">cv. Hale</strain>
    </source>
</reference>